<dbReference type="EMBL" id="VFWZ01000006">
    <property type="protein sequence ID" value="TPN84040.1"/>
    <property type="molecule type" value="Genomic_DNA"/>
</dbReference>
<gene>
    <name evidence="2" type="ORF">FHK87_18945</name>
</gene>
<keyword evidence="1" id="KW-1133">Transmembrane helix</keyword>
<dbReference type="Proteomes" id="UP000315540">
    <property type="component" value="Unassembled WGS sequence"/>
</dbReference>
<reference evidence="2 3" key="1">
    <citation type="submission" date="2019-06" db="EMBL/GenBank/DDBJ databases">
        <authorList>
            <person name="Meng X."/>
        </authorList>
    </citation>
    <scope>NUCLEOTIDE SEQUENCE [LARGE SCALE GENOMIC DNA]</scope>
    <source>
        <strain evidence="2 3">M625</strain>
    </source>
</reference>
<feature type="transmembrane region" description="Helical" evidence="1">
    <location>
        <begin position="141"/>
        <end position="160"/>
    </location>
</feature>
<accession>A0A504JBS4</accession>
<evidence type="ECO:0000313" key="3">
    <source>
        <dbReference type="Proteomes" id="UP000315540"/>
    </source>
</evidence>
<dbReference type="AlphaFoldDB" id="A0A504JBS4"/>
<dbReference type="InterPro" id="IPR025495">
    <property type="entry name" value="DUF4386"/>
</dbReference>
<comment type="caution">
    <text evidence="2">The sequence shown here is derived from an EMBL/GenBank/DDBJ whole genome shotgun (WGS) entry which is preliminary data.</text>
</comment>
<feature type="transmembrane region" description="Helical" evidence="1">
    <location>
        <begin position="12"/>
        <end position="30"/>
    </location>
</feature>
<dbReference type="RefSeq" id="WP_140595348.1">
    <property type="nucleotide sequence ID" value="NZ_VFWZ01000006.1"/>
</dbReference>
<dbReference type="Pfam" id="PF14329">
    <property type="entry name" value="DUF4386"/>
    <property type="match status" value="1"/>
</dbReference>
<organism evidence="2 3">
    <name type="scientific">Aquimarina algicola</name>
    <dbReference type="NCBI Taxonomy" id="2589995"/>
    <lineage>
        <taxon>Bacteria</taxon>
        <taxon>Pseudomonadati</taxon>
        <taxon>Bacteroidota</taxon>
        <taxon>Flavobacteriia</taxon>
        <taxon>Flavobacteriales</taxon>
        <taxon>Flavobacteriaceae</taxon>
        <taxon>Aquimarina</taxon>
    </lineage>
</organism>
<feature type="transmembrane region" description="Helical" evidence="1">
    <location>
        <begin position="194"/>
        <end position="213"/>
    </location>
</feature>
<keyword evidence="3" id="KW-1185">Reference proteome</keyword>
<feature type="transmembrane region" description="Helical" evidence="1">
    <location>
        <begin position="167"/>
        <end position="188"/>
    </location>
</feature>
<dbReference type="OrthoDB" id="1176146at2"/>
<keyword evidence="1" id="KW-0812">Transmembrane</keyword>
<protein>
    <submittedName>
        <fullName evidence="2">DUF4386 domain-containing protein</fullName>
    </submittedName>
</protein>
<sequence>MNSNQQAGRIAGILLLFVFISGVTIFQFLQGPVLFSDDFITITAKNSNKIITSILLGIISGLASISIAIILLPIFKRSNHFLAYLYVSLCILNFISIMLDTFSVVSILELSKEYVKNVNYDTNHFLILKTFVYQQHWWTHYLYLLVSCFPVFVLYYTLYISKLVPKVISIFGIIAVLLMFIEELFSIFGHSISMNMLLPIGIIQFILPAWLIYKGLYQSPFEERKIVIE</sequence>
<feature type="transmembrane region" description="Helical" evidence="1">
    <location>
        <begin position="84"/>
        <end position="108"/>
    </location>
</feature>
<name>A0A504JBS4_9FLAO</name>
<evidence type="ECO:0000256" key="1">
    <source>
        <dbReference type="SAM" id="Phobius"/>
    </source>
</evidence>
<keyword evidence="1" id="KW-0472">Membrane</keyword>
<feature type="transmembrane region" description="Helical" evidence="1">
    <location>
        <begin position="50"/>
        <end position="72"/>
    </location>
</feature>
<proteinExistence type="predicted"/>
<evidence type="ECO:0000313" key="2">
    <source>
        <dbReference type="EMBL" id="TPN84040.1"/>
    </source>
</evidence>